<evidence type="ECO:0000313" key="11">
    <source>
        <dbReference type="Proteomes" id="UP001378592"/>
    </source>
</evidence>
<keyword evidence="11" id="KW-1185">Reference proteome</keyword>
<dbReference type="Gene3D" id="1.10.640.10">
    <property type="entry name" value="Haem peroxidase domain superfamily, animal type"/>
    <property type="match status" value="1"/>
</dbReference>
<comment type="subcellular location">
    <subcellularLocation>
        <location evidence="1">Secreted</location>
    </subcellularLocation>
</comment>
<keyword evidence="7" id="KW-0325">Glycoprotein</keyword>
<dbReference type="PANTHER" id="PTHR11475">
    <property type="entry name" value="OXIDASE/PEROXIDASE"/>
    <property type="match status" value="1"/>
</dbReference>
<gene>
    <name evidence="10" type="ORF">R5R35_012489</name>
</gene>
<evidence type="ECO:0000313" key="10">
    <source>
        <dbReference type="EMBL" id="KAK7864831.1"/>
    </source>
</evidence>
<protein>
    <recommendedName>
        <fullName evidence="12">Peroxidase</fullName>
    </recommendedName>
</protein>
<dbReference type="GO" id="GO:0005576">
    <property type="term" value="C:extracellular region"/>
    <property type="evidence" value="ECO:0007669"/>
    <property type="project" value="UniProtKB-SubCell"/>
</dbReference>
<dbReference type="EMBL" id="JAZDUA010000193">
    <property type="protein sequence ID" value="KAK7864831.1"/>
    <property type="molecule type" value="Genomic_DNA"/>
</dbReference>
<dbReference type="FunFam" id="1.10.640.10:FF:000003">
    <property type="entry name" value="chorion peroxidase"/>
    <property type="match status" value="1"/>
</dbReference>
<evidence type="ECO:0000256" key="7">
    <source>
        <dbReference type="ARBA" id="ARBA00023180"/>
    </source>
</evidence>
<dbReference type="GO" id="GO:0020037">
    <property type="term" value="F:heme binding"/>
    <property type="evidence" value="ECO:0007669"/>
    <property type="project" value="InterPro"/>
</dbReference>
<dbReference type="PROSITE" id="PS50292">
    <property type="entry name" value="PEROXIDASE_3"/>
    <property type="match status" value="1"/>
</dbReference>
<dbReference type="InterPro" id="IPR037120">
    <property type="entry name" value="Haem_peroxidase_sf_animal"/>
</dbReference>
<organism evidence="10 11">
    <name type="scientific">Gryllus longicercus</name>
    <dbReference type="NCBI Taxonomy" id="2509291"/>
    <lineage>
        <taxon>Eukaryota</taxon>
        <taxon>Metazoa</taxon>
        <taxon>Ecdysozoa</taxon>
        <taxon>Arthropoda</taxon>
        <taxon>Hexapoda</taxon>
        <taxon>Insecta</taxon>
        <taxon>Pterygota</taxon>
        <taxon>Neoptera</taxon>
        <taxon>Polyneoptera</taxon>
        <taxon>Orthoptera</taxon>
        <taxon>Ensifera</taxon>
        <taxon>Gryllidea</taxon>
        <taxon>Grylloidea</taxon>
        <taxon>Gryllidae</taxon>
        <taxon>Gryllinae</taxon>
        <taxon>Gryllus</taxon>
    </lineage>
</organism>
<dbReference type="PRINTS" id="PR00457">
    <property type="entry name" value="ANPEROXIDASE"/>
</dbReference>
<dbReference type="GO" id="GO:0022412">
    <property type="term" value="P:cellular process involved in reproduction in multicellular organism"/>
    <property type="evidence" value="ECO:0007669"/>
    <property type="project" value="UniProtKB-ARBA"/>
</dbReference>
<dbReference type="InterPro" id="IPR010255">
    <property type="entry name" value="Haem_peroxidase_sf"/>
</dbReference>
<dbReference type="PANTHER" id="PTHR11475:SF4">
    <property type="entry name" value="CHORION PEROXIDASE"/>
    <property type="match status" value="1"/>
</dbReference>
<accession>A0AAN9VKD3</accession>
<dbReference type="Proteomes" id="UP001378592">
    <property type="component" value="Unassembled WGS sequence"/>
</dbReference>
<dbReference type="InterPro" id="IPR019791">
    <property type="entry name" value="Haem_peroxidase_animal"/>
</dbReference>
<evidence type="ECO:0000256" key="3">
    <source>
        <dbReference type="ARBA" id="ARBA00022559"/>
    </source>
</evidence>
<dbReference type="GO" id="GO:0046872">
    <property type="term" value="F:metal ion binding"/>
    <property type="evidence" value="ECO:0007669"/>
    <property type="project" value="UniProtKB-KW"/>
</dbReference>
<keyword evidence="4 8" id="KW-0349">Heme</keyword>
<dbReference type="GO" id="GO:0006979">
    <property type="term" value="P:response to oxidative stress"/>
    <property type="evidence" value="ECO:0007669"/>
    <property type="project" value="InterPro"/>
</dbReference>
<feature type="signal peptide" evidence="9">
    <location>
        <begin position="1"/>
        <end position="35"/>
    </location>
</feature>
<keyword evidence="6 8" id="KW-0408">Iron</keyword>
<evidence type="ECO:0000256" key="1">
    <source>
        <dbReference type="ARBA" id="ARBA00004613"/>
    </source>
</evidence>
<dbReference type="AlphaFoldDB" id="A0AAN9VKD3"/>
<name>A0AAN9VKD3_9ORTH</name>
<keyword evidence="3" id="KW-0560">Oxidoreductase</keyword>
<evidence type="ECO:0000256" key="4">
    <source>
        <dbReference type="ARBA" id="ARBA00022617"/>
    </source>
</evidence>
<dbReference type="GO" id="GO:0004601">
    <property type="term" value="F:peroxidase activity"/>
    <property type="evidence" value="ECO:0007669"/>
    <property type="project" value="UniProtKB-KW"/>
</dbReference>
<keyword evidence="5 9" id="KW-0732">Signal</keyword>
<comment type="caution">
    <text evidence="10">The sequence shown here is derived from an EMBL/GenBank/DDBJ whole genome shotgun (WGS) entry which is preliminary data.</text>
</comment>
<evidence type="ECO:0000256" key="9">
    <source>
        <dbReference type="SAM" id="SignalP"/>
    </source>
</evidence>
<proteinExistence type="predicted"/>
<reference evidence="10 11" key="1">
    <citation type="submission" date="2024-03" db="EMBL/GenBank/DDBJ databases">
        <title>The genome assembly and annotation of the cricket Gryllus longicercus Weissman &amp; Gray.</title>
        <authorList>
            <person name="Szrajer S."/>
            <person name="Gray D."/>
            <person name="Ylla G."/>
        </authorList>
    </citation>
    <scope>NUCLEOTIDE SEQUENCE [LARGE SCALE GENOMIC DNA]</scope>
    <source>
        <strain evidence="10">DAG 2021-001</strain>
        <tissue evidence="10">Whole body minus gut</tissue>
    </source>
</reference>
<evidence type="ECO:0000256" key="8">
    <source>
        <dbReference type="PIRSR" id="PIRSR619791-2"/>
    </source>
</evidence>
<keyword evidence="2" id="KW-0964">Secreted</keyword>
<dbReference type="SUPFAM" id="SSF48113">
    <property type="entry name" value="Heme-dependent peroxidases"/>
    <property type="match status" value="1"/>
</dbReference>
<keyword evidence="3" id="KW-0575">Peroxidase</keyword>
<evidence type="ECO:0000256" key="6">
    <source>
        <dbReference type="ARBA" id="ARBA00023004"/>
    </source>
</evidence>
<sequence>MGARSCSGRPAAAALLLLVLVLALVLLLVPAPAAAARLRPGLDCSCGCSSRVVRMFTCGLDTPCCVTPCRRPPPTNGTLLASNPRTAPAVEAGRAAAPACTNATVTRDSQLERAHPVVIGTPEYHHGVGTDPVGVDGYTRSVTDYCLALSVANAVAGANNVSTKDVARHLLELRVNSSMPNPWTVPPCNASARYRNLDGSCNNLGNPEWGQQGRPFVRLLCPRYADGVYEPPRALDGGPLPSARLLRRLLLPNAPFKYGDAHVYTLLTMQWGQLLAHDTALTRDFMGANGFSAQCCAINNSTPSHRSPLPANETASICLPANGPGPYCLSIVRGNASFVTSDGFVGPGEQDDDVNSYIDASFVYGNSEATLAALRTNQSGLLATSGNNWLPPSANATVDCDARNRSDVCFTAGDARVNQNTQLTALQILFLREHNRVARELARVNPQWDDERLFQETRRIIIAVFQHITYSRLVPIYVGAVTANRFNLVPNEFCQYDQNGYQPTVDATTFNEFATASNRVFHGIAQSILKLFGQVGGCPVGKLRLNEWMDTPVAVVQPPERLDQLLLGLSTQPMLKAARWITEALGEHLFETDRDPGQDLGAFDIQRGRDHGLPPYCEYRRKLGGRCCRSWRDLEDYIDPEVVQKMRKVYRDPRDVDLYVGLFLERPNGFALTGPTAAALNVEQFWRWKHGDRFFYDFGGQAGSFTPAQLCEIKKATASRLYCDNGDSITSVQRDLFVQPGFLNPVVDCRSIPALNFSAWAESA</sequence>
<dbReference type="CDD" id="cd09823">
    <property type="entry name" value="peroxinectin_like"/>
    <property type="match status" value="1"/>
</dbReference>
<evidence type="ECO:0000256" key="2">
    <source>
        <dbReference type="ARBA" id="ARBA00022525"/>
    </source>
</evidence>
<evidence type="ECO:0000256" key="5">
    <source>
        <dbReference type="ARBA" id="ARBA00022729"/>
    </source>
</evidence>
<keyword evidence="8" id="KW-0479">Metal-binding</keyword>
<feature type="chain" id="PRO_5042983512" description="Peroxidase" evidence="9">
    <location>
        <begin position="36"/>
        <end position="764"/>
    </location>
</feature>
<evidence type="ECO:0008006" key="12">
    <source>
        <dbReference type="Google" id="ProtNLM"/>
    </source>
</evidence>
<feature type="binding site" description="axial binding residue" evidence="8">
    <location>
        <position position="522"/>
    </location>
    <ligand>
        <name>heme b</name>
        <dbReference type="ChEBI" id="CHEBI:60344"/>
    </ligand>
    <ligandPart>
        <name>Fe</name>
        <dbReference type="ChEBI" id="CHEBI:18248"/>
    </ligandPart>
</feature>
<dbReference type="Pfam" id="PF03098">
    <property type="entry name" value="An_peroxidase"/>
    <property type="match status" value="1"/>
</dbReference>